<dbReference type="Proteomes" id="UP000253664">
    <property type="component" value="Unassembled WGS sequence"/>
</dbReference>
<evidence type="ECO:0000313" key="4">
    <source>
        <dbReference type="Proteomes" id="UP000253664"/>
    </source>
</evidence>
<feature type="chain" id="PRO_5017066260" evidence="2">
    <location>
        <begin position="20"/>
        <end position="125"/>
    </location>
</feature>
<name>A0A367LQR3_9HYPO</name>
<feature type="compositionally biased region" description="Basic and acidic residues" evidence="1">
    <location>
        <begin position="109"/>
        <end position="125"/>
    </location>
</feature>
<evidence type="ECO:0000256" key="1">
    <source>
        <dbReference type="SAM" id="MobiDB-lite"/>
    </source>
</evidence>
<feature type="signal peptide" evidence="2">
    <location>
        <begin position="1"/>
        <end position="19"/>
    </location>
</feature>
<evidence type="ECO:0000313" key="3">
    <source>
        <dbReference type="EMBL" id="RCI16727.1"/>
    </source>
</evidence>
<gene>
    <name evidence="3" type="ORF">L249_2760</name>
</gene>
<dbReference type="AlphaFoldDB" id="A0A367LQR3"/>
<evidence type="ECO:0000256" key="2">
    <source>
        <dbReference type="SAM" id="SignalP"/>
    </source>
</evidence>
<accession>A0A367LQR3</accession>
<keyword evidence="2" id="KW-0732">Signal</keyword>
<comment type="caution">
    <text evidence="3">The sequence shown here is derived from an EMBL/GenBank/DDBJ whole genome shotgun (WGS) entry which is preliminary data.</text>
</comment>
<keyword evidence="4" id="KW-1185">Reference proteome</keyword>
<sequence>MRGFAAVAVVMWFATGVLAAPPAGTTTTTNIEAAPGPDDDNQGSGNAPPRPLVRRETFEDAARKAGSQTSGRRRRSIAMEENAKERREVGVEMLPHRPYSRPPVRPWRRSTEGMTKEVVHHKAAE</sequence>
<reference evidence="3 4" key="1">
    <citation type="journal article" date="2015" name="BMC Genomics">
        <title>Insights from the genome of Ophiocordyceps polyrhachis-furcata to pathogenicity and host specificity in insect fungi.</title>
        <authorList>
            <person name="Wichadakul D."/>
            <person name="Kobmoo N."/>
            <person name="Ingsriswang S."/>
            <person name="Tangphatsornruang S."/>
            <person name="Chantasingh D."/>
            <person name="Luangsa-ard J.J."/>
            <person name="Eurwilaichitr L."/>
        </authorList>
    </citation>
    <scope>NUCLEOTIDE SEQUENCE [LARGE SCALE GENOMIC DNA]</scope>
    <source>
        <strain evidence="3 4">BCC 54312</strain>
    </source>
</reference>
<protein>
    <submittedName>
        <fullName evidence="3">Uncharacterized protein</fullName>
    </submittedName>
</protein>
<feature type="compositionally biased region" description="Basic and acidic residues" evidence="1">
    <location>
        <begin position="53"/>
        <end position="63"/>
    </location>
</feature>
<proteinExistence type="predicted"/>
<feature type="compositionally biased region" description="Basic and acidic residues" evidence="1">
    <location>
        <begin position="77"/>
        <end position="90"/>
    </location>
</feature>
<feature type="compositionally biased region" description="Low complexity" evidence="1">
    <location>
        <begin position="19"/>
        <end position="36"/>
    </location>
</feature>
<dbReference type="EMBL" id="LKCN02000001">
    <property type="protein sequence ID" value="RCI16727.1"/>
    <property type="molecule type" value="Genomic_DNA"/>
</dbReference>
<feature type="region of interest" description="Disordered" evidence="1">
    <location>
        <begin position="19"/>
        <end position="125"/>
    </location>
</feature>
<organism evidence="3 4">
    <name type="scientific">Ophiocordyceps polyrhachis-furcata BCC 54312</name>
    <dbReference type="NCBI Taxonomy" id="1330021"/>
    <lineage>
        <taxon>Eukaryota</taxon>
        <taxon>Fungi</taxon>
        <taxon>Dikarya</taxon>
        <taxon>Ascomycota</taxon>
        <taxon>Pezizomycotina</taxon>
        <taxon>Sordariomycetes</taxon>
        <taxon>Hypocreomycetidae</taxon>
        <taxon>Hypocreales</taxon>
        <taxon>Ophiocordycipitaceae</taxon>
        <taxon>Ophiocordyceps</taxon>
    </lineage>
</organism>
<dbReference type="OrthoDB" id="4927939at2759"/>